<protein>
    <recommendedName>
        <fullName evidence="8">Glycogen synthase</fullName>
        <ecNumber evidence="8">2.4.1.21</ecNumber>
    </recommendedName>
    <alternativeName>
        <fullName evidence="8">Starch [bacterial glycogen] synthase</fullName>
    </alternativeName>
</protein>
<dbReference type="UniPathway" id="UPA00164"/>
<dbReference type="EC" id="2.4.1.21" evidence="8"/>
<dbReference type="CDD" id="cd03791">
    <property type="entry name" value="GT5_Glycogen_synthase_DULL1-like"/>
    <property type="match status" value="1"/>
</dbReference>
<dbReference type="Proteomes" id="UP000189733">
    <property type="component" value="Unassembled WGS sequence"/>
</dbReference>
<evidence type="ECO:0000256" key="4">
    <source>
        <dbReference type="ARBA" id="ARBA00010281"/>
    </source>
</evidence>
<name>A0A1T4W7M6_9BACT</name>
<dbReference type="SUPFAM" id="SSF53756">
    <property type="entry name" value="UDP-Glycosyltransferase/glycogen phosphorylase"/>
    <property type="match status" value="1"/>
</dbReference>
<comment type="function">
    <text evidence="2 8">Synthesizes alpha-1,4-glucan chains using ADP-glucose.</text>
</comment>
<dbReference type="NCBIfam" id="TIGR02095">
    <property type="entry name" value="glgA"/>
    <property type="match status" value="1"/>
</dbReference>
<dbReference type="AlphaFoldDB" id="A0A1T4W7M6"/>
<dbReference type="Pfam" id="PF00534">
    <property type="entry name" value="Glycos_transf_1"/>
    <property type="match status" value="1"/>
</dbReference>
<dbReference type="HAMAP" id="MF_00484">
    <property type="entry name" value="Glycogen_synth"/>
    <property type="match status" value="1"/>
</dbReference>
<dbReference type="InterPro" id="IPR013534">
    <property type="entry name" value="Starch_synth_cat_dom"/>
</dbReference>
<evidence type="ECO:0000259" key="10">
    <source>
        <dbReference type="Pfam" id="PF08323"/>
    </source>
</evidence>
<comment type="catalytic activity">
    <reaction evidence="1 8">
        <text>[(1-&gt;4)-alpha-D-glucosyl](n) + ADP-alpha-D-glucose = [(1-&gt;4)-alpha-D-glucosyl](n+1) + ADP + H(+)</text>
        <dbReference type="Rhea" id="RHEA:18189"/>
        <dbReference type="Rhea" id="RHEA-COMP:9584"/>
        <dbReference type="Rhea" id="RHEA-COMP:9587"/>
        <dbReference type="ChEBI" id="CHEBI:15378"/>
        <dbReference type="ChEBI" id="CHEBI:15444"/>
        <dbReference type="ChEBI" id="CHEBI:57498"/>
        <dbReference type="ChEBI" id="CHEBI:456216"/>
        <dbReference type="EC" id="2.4.1.21"/>
    </reaction>
</comment>
<evidence type="ECO:0000256" key="7">
    <source>
        <dbReference type="ARBA" id="ARBA00023056"/>
    </source>
</evidence>
<feature type="domain" description="Starch synthase catalytic" evidence="10">
    <location>
        <begin position="7"/>
        <end position="244"/>
    </location>
</feature>
<evidence type="ECO:0000256" key="8">
    <source>
        <dbReference type="HAMAP-Rule" id="MF_00484"/>
    </source>
</evidence>
<evidence type="ECO:0000256" key="6">
    <source>
        <dbReference type="ARBA" id="ARBA00022679"/>
    </source>
</evidence>
<comment type="pathway">
    <text evidence="3 8">Glycan biosynthesis; glycogen biosynthesis.</text>
</comment>
<evidence type="ECO:0000313" key="12">
    <source>
        <dbReference type="Proteomes" id="UP000189733"/>
    </source>
</evidence>
<gene>
    <name evidence="8" type="primary">glgA</name>
    <name evidence="11" type="ORF">SAMN02745702_01800</name>
</gene>
<dbReference type="Gene3D" id="3.40.50.2000">
    <property type="entry name" value="Glycogen Phosphorylase B"/>
    <property type="match status" value="2"/>
</dbReference>
<evidence type="ECO:0000256" key="1">
    <source>
        <dbReference type="ARBA" id="ARBA00001478"/>
    </source>
</evidence>
<sequence>MTAMPFVVHIASEMYPFSKTGGLADVLGALPAEQRRQGAQVAVITPHYGHMSEMKRLRLVHSGIPVGYPWAPITAQVYQGVEQGVTVYFIHRSEYFDRLGYYNSSYGDYFDNCERFIFFCRAALEWCRHLDRAPDIIHAHDWQAALVSAYVHFWRQTDPFWATTRTVVTLHNLAFQGRFSSRLFWNSGLPDSAWNLDGAEFFGDFNVLKAGIAYADQITTVSPSYAKEIQTPEFGCGLDGILRNRADALTGILNGADYTVWDPTHDRFLPHAFSVGHMRGKRICKEWLIHKLGLDPAVAKYPLLGFIGRLRGQKGVDLLVDILPALMKIGVGVVVLGEGDPALEAKLQNLMEEHRGKFAACIGYTEELAHVIQAGTDVFLMPSRYEPCGLTQMYSLRFGTVPVASSVGGLRDTVRAHPDAESTGFLFRAGDPSSFLRAVMEALSVWERPVLWNRIRARAMRKRFSWVQSAREYFSVYAAAQKELTQDVQTEKTKRS</sequence>
<dbReference type="PANTHER" id="PTHR45825:SF11">
    <property type="entry name" value="ALPHA AMYLASE DOMAIN-CONTAINING PROTEIN"/>
    <property type="match status" value="1"/>
</dbReference>
<evidence type="ECO:0000256" key="3">
    <source>
        <dbReference type="ARBA" id="ARBA00004964"/>
    </source>
</evidence>
<dbReference type="STRING" id="1121442.SAMN02745702_01800"/>
<feature type="binding site" evidence="8">
    <location>
        <position position="19"/>
    </location>
    <ligand>
        <name>ADP-alpha-D-glucose</name>
        <dbReference type="ChEBI" id="CHEBI:57498"/>
    </ligand>
</feature>
<dbReference type="InterPro" id="IPR001296">
    <property type="entry name" value="Glyco_trans_1"/>
</dbReference>
<keyword evidence="5 8" id="KW-0328">Glycosyltransferase</keyword>
<comment type="similarity">
    <text evidence="4 8">Belongs to the glycosyltransferase 1 family. Bacterial/plant glycogen synthase subfamily.</text>
</comment>
<organism evidence="11 12">
    <name type="scientific">Desulfobaculum bizertense DSM 18034</name>
    <dbReference type="NCBI Taxonomy" id="1121442"/>
    <lineage>
        <taxon>Bacteria</taxon>
        <taxon>Pseudomonadati</taxon>
        <taxon>Thermodesulfobacteriota</taxon>
        <taxon>Desulfovibrionia</taxon>
        <taxon>Desulfovibrionales</taxon>
        <taxon>Desulfovibrionaceae</taxon>
        <taxon>Desulfobaculum</taxon>
    </lineage>
</organism>
<dbReference type="EMBL" id="FUYA01000005">
    <property type="protein sequence ID" value="SKA73119.1"/>
    <property type="molecule type" value="Genomic_DNA"/>
</dbReference>
<reference evidence="11 12" key="1">
    <citation type="submission" date="2017-02" db="EMBL/GenBank/DDBJ databases">
        <authorList>
            <person name="Peterson S.W."/>
        </authorList>
    </citation>
    <scope>NUCLEOTIDE SEQUENCE [LARGE SCALE GENOMIC DNA]</scope>
    <source>
        <strain evidence="11 12">DSM 18034</strain>
    </source>
</reference>
<keyword evidence="7 8" id="KW-0320">Glycogen biosynthesis</keyword>
<evidence type="ECO:0000256" key="2">
    <source>
        <dbReference type="ARBA" id="ARBA00002764"/>
    </source>
</evidence>
<proteinExistence type="inferred from homology"/>
<dbReference type="InterPro" id="IPR011835">
    <property type="entry name" value="GS/SS"/>
</dbReference>
<dbReference type="NCBIfam" id="NF001899">
    <property type="entry name" value="PRK00654.1-2"/>
    <property type="match status" value="1"/>
</dbReference>
<evidence type="ECO:0000259" key="9">
    <source>
        <dbReference type="Pfam" id="PF00534"/>
    </source>
</evidence>
<keyword evidence="6 8" id="KW-0808">Transferase</keyword>
<dbReference type="GO" id="GO:0005978">
    <property type="term" value="P:glycogen biosynthetic process"/>
    <property type="evidence" value="ECO:0007669"/>
    <property type="project" value="UniProtKB-UniRule"/>
</dbReference>
<dbReference type="PANTHER" id="PTHR45825">
    <property type="entry name" value="GRANULE-BOUND STARCH SYNTHASE 1, CHLOROPLASTIC/AMYLOPLASTIC"/>
    <property type="match status" value="1"/>
</dbReference>
<evidence type="ECO:0000256" key="5">
    <source>
        <dbReference type="ARBA" id="ARBA00022676"/>
    </source>
</evidence>
<dbReference type="GO" id="GO:0009011">
    <property type="term" value="F:alpha-1,4-glucan glucosyltransferase (ADP-glucose donor) activity"/>
    <property type="evidence" value="ECO:0007669"/>
    <property type="project" value="UniProtKB-UniRule"/>
</dbReference>
<dbReference type="GO" id="GO:0004373">
    <property type="term" value="F:alpha-1,4-glucan glucosyltransferase (UDP-glucose donor) activity"/>
    <property type="evidence" value="ECO:0007669"/>
    <property type="project" value="InterPro"/>
</dbReference>
<keyword evidence="12" id="KW-1185">Reference proteome</keyword>
<feature type="domain" description="Glycosyl transferase family 1" evidence="9">
    <location>
        <begin position="300"/>
        <end position="448"/>
    </location>
</feature>
<dbReference type="Pfam" id="PF08323">
    <property type="entry name" value="Glyco_transf_5"/>
    <property type="match status" value="1"/>
</dbReference>
<evidence type="ECO:0000313" key="11">
    <source>
        <dbReference type="EMBL" id="SKA73119.1"/>
    </source>
</evidence>
<accession>A0A1T4W7M6</accession>